<dbReference type="GO" id="GO:0009252">
    <property type="term" value="P:peptidoglycan biosynthetic process"/>
    <property type="evidence" value="ECO:0007669"/>
    <property type="project" value="UniProtKB-UniRule"/>
</dbReference>
<comment type="similarity">
    <text evidence="7">Belongs to the aspartate/glutamate racemases family.</text>
</comment>
<dbReference type="HAMAP" id="MF_00258">
    <property type="entry name" value="Glu_racemase"/>
    <property type="match status" value="1"/>
</dbReference>
<feature type="binding site" evidence="7">
    <location>
        <begin position="231"/>
        <end position="232"/>
    </location>
    <ligand>
        <name>substrate</name>
    </ligand>
</feature>
<dbReference type="InterPro" id="IPR018187">
    <property type="entry name" value="Asp/Glu_racemase_AS_1"/>
</dbReference>
<evidence type="ECO:0000313" key="8">
    <source>
        <dbReference type="EMBL" id="PYE36664.1"/>
    </source>
</evidence>
<dbReference type="EC" id="5.1.1.3" evidence="2 7"/>
<dbReference type="UniPathway" id="UPA00219"/>
<dbReference type="InterPro" id="IPR015942">
    <property type="entry name" value="Asp/Glu/hydantoin_racemase"/>
</dbReference>
<dbReference type="InterPro" id="IPR004391">
    <property type="entry name" value="Glu_race"/>
</dbReference>
<keyword evidence="5 7" id="KW-0413">Isomerase</keyword>
<evidence type="ECO:0000256" key="4">
    <source>
        <dbReference type="ARBA" id="ARBA00022984"/>
    </source>
</evidence>
<comment type="pathway">
    <text evidence="7">Cell wall biogenesis; peptidoglycan biosynthesis.</text>
</comment>
<dbReference type="SUPFAM" id="SSF53681">
    <property type="entry name" value="Aspartate/glutamate racemase"/>
    <property type="match status" value="2"/>
</dbReference>
<comment type="caution">
    <text evidence="8">The sequence shown here is derived from an EMBL/GenBank/DDBJ whole genome shotgun (WGS) entry which is preliminary data.</text>
</comment>
<dbReference type="Pfam" id="PF01177">
    <property type="entry name" value="Asp_Glu_race"/>
    <property type="match status" value="1"/>
</dbReference>
<dbReference type="AlphaFoldDB" id="A0A2V4VN22"/>
<dbReference type="GO" id="GO:0008360">
    <property type="term" value="P:regulation of cell shape"/>
    <property type="evidence" value="ECO:0007669"/>
    <property type="project" value="UniProtKB-KW"/>
</dbReference>
<evidence type="ECO:0000256" key="5">
    <source>
        <dbReference type="ARBA" id="ARBA00023235"/>
    </source>
</evidence>
<feature type="active site" description="Proton donor/acceptor" evidence="7">
    <location>
        <position position="230"/>
    </location>
</feature>
<feature type="binding site" evidence="7">
    <location>
        <begin position="86"/>
        <end position="87"/>
    </location>
    <ligand>
        <name>substrate</name>
    </ligand>
</feature>
<organism evidence="8 9">
    <name type="scientific">Psychrobacter fozii</name>
    <dbReference type="NCBI Taxonomy" id="198480"/>
    <lineage>
        <taxon>Bacteria</taxon>
        <taxon>Pseudomonadati</taxon>
        <taxon>Pseudomonadota</taxon>
        <taxon>Gammaproteobacteria</taxon>
        <taxon>Moraxellales</taxon>
        <taxon>Moraxellaceae</taxon>
        <taxon>Psychrobacter</taxon>
    </lineage>
</organism>
<dbReference type="InterPro" id="IPR001920">
    <property type="entry name" value="Asp/Glu_race"/>
</dbReference>
<evidence type="ECO:0000256" key="7">
    <source>
        <dbReference type="HAMAP-Rule" id="MF_00258"/>
    </source>
</evidence>
<dbReference type="NCBIfam" id="TIGR00067">
    <property type="entry name" value="glut_race"/>
    <property type="match status" value="1"/>
</dbReference>
<keyword evidence="9" id="KW-1185">Reference proteome</keyword>
<comment type="catalytic activity">
    <reaction evidence="1 7">
        <text>L-glutamate = D-glutamate</text>
        <dbReference type="Rhea" id="RHEA:12813"/>
        <dbReference type="ChEBI" id="CHEBI:29985"/>
        <dbReference type="ChEBI" id="CHEBI:29986"/>
        <dbReference type="EC" id="5.1.1.3"/>
    </reaction>
</comment>
<keyword evidence="6 7" id="KW-0961">Cell wall biogenesis/degradation</keyword>
<accession>A0A2V4VN22</accession>
<feature type="binding site" evidence="7">
    <location>
        <begin position="118"/>
        <end position="119"/>
    </location>
    <ligand>
        <name>substrate</name>
    </ligand>
</feature>
<name>A0A2V4VN22_9GAMM</name>
<feature type="active site" description="Proton donor/acceptor" evidence="7">
    <location>
        <position position="117"/>
    </location>
</feature>
<dbReference type="GO" id="GO:0071555">
    <property type="term" value="P:cell wall organization"/>
    <property type="evidence" value="ECO:0007669"/>
    <property type="project" value="UniProtKB-KW"/>
</dbReference>
<dbReference type="PANTHER" id="PTHR21198:SF3">
    <property type="entry name" value="GLUTAMATE RACEMASE"/>
    <property type="match status" value="1"/>
</dbReference>
<sequence>MDIAASNTPNIIKVRSDGLNSNGSECISNATIIKTGINTTVHNRSRNAPIGLFDSGLGGLSVYLHLAKQLPTERYVYYADTLNVPYGNRDSADIEALTLTAVEWLYQQGCKLIVIACNSASAYALETARRYYPQLPIVGLVPALKPAVLASKSGRVAVLATKATLNGTLLNDVINNVAKPNHTIVTKYFDPQLVPWVEAGMPEDSETALNLRQQLQVFANDGIDQLVLGCTHYPFFKAFLLDEIAQQQLSMQVVDSGQAIAERVKQLLVINQLSASTESKSNALDAIGGSDINLRSPLVFYATKYDDKLDVLITRLLGSEVVLQYYAK</sequence>
<protein>
    <recommendedName>
        <fullName evidence="2 7">Glutamate racemase</fullName>
        <ecNumber evidence="2 7">5.1.1.3</ecNumber>
    </recommendedName>
</protein>
<dbReference type="PROSITE" id="PS00923">
    <property type="entry name" value="ASP_GLU_RACEMASE_1"/>
    <property type="match status" value="1"/>
</dbReference>
<dbReference type="GO" id="GO:0008881">
    <property type="term" value="F:glutamate racemase activity"/>
    <property type="evidence" value="ECO:0007669"/>
    <property type="project" value="UniProtKB-UniRule"/>
</dbReference>
<dbReference type="Proteomes" id="UP000247746">
    <property type="component" value="Unassembled WGS sequence"/>
</dbReference>
<evidence type="ECO:0000313" key="9">
    <source>
        <dbReference type="Proteomes" id="UP000247746"/>
    </source>
</evidence>
<dbReference type="EMBL" id="QJSU01000011">
    <property type="protein sequence ID" value="PYE36664.1"/>
    <property type="molecule type" value="Genomic_DNA"/>
</dbReference>
<dbReference type="RefSeq" id="WP_110924210.1">
    <property type="nucleotide sequence ID" value="NZ_QJSU01000011.1"/>
</dbReference>
<gene>
    <name evidence="7" type="primary">murI</name>
    <name evidence="8" type="ORF">DFP82_11113</name>
</gene>
<reference evidence="8 9" key="1">
    <citation type="submission" date="2018-06" db="EMBL/GenBank/DDBJ databases">
        <title>Genomic Encyclopedia of Type Strains, Phase III (KMG-III): the genomes of soil and plant-associated and newly described type strains.</title>
        <authorList>
            <person name="Whitman W."/>
        </authorList>
    </citation>
    <scope>NUCLEOTIDE SEQUENCE [LARGE SCALE GENOMIC DNA]</scope>
    <source>
        <strain evidence="8 9">CECT 5889</strain>
    </source>
</reference>
<evidence type="ECO:0000256" key="3">
    <source>
        <dbReference type="ARBA" id="ARBA00022960"/>
    </source>
</evidence>
<feature type="binding site" evidence="7">
    <location>
        <begin position="54"/>
        <end position="55"/>
    </location>
    <ligand>
        <name>substrate</name>
    </ligand>
</feature>
<proteinExistence type="inferred from homology"/>
<dbReference type="PANTHER" id="PTHR21198">
    <property type="entry name" value="GLUTAMATE RACEMASE"/>
    <property type="match status" value="1"/>
</dbReference>
<evidence type="ECO:0000256" key="1">
    <source>
        <dbReference type="ARBA" id="ARBA00001602"/>
    </source>
</evidence>
<keyword evidence="3 7" id="KW-0133">Cell shape</keyword>
<comment type="function">
    <text evidence="7">Provides the (R)-glutamate required for cell wall biosynthesis.</text>
</comment>
<evidence type="ECO:0000256" key="2">
    <source>
        <dbReference type="ARBA" id="ARBA00013090"/>
    </source>
</evidence>
<dbReference type="Gene3D" id="3.40.50.1860">
    <property type="match status" value="2"/>
</dbReference>
<keyword evidence="4 7" id="KW-0573">Peptidoglycan synthesis</keyword>
<evidence type="ECO:0000256" key="6">
    <source>
        <dbReference type="ARBA" id="ARBA00023316"/>
    </source>
</evidence>
<dbReference type="OrthoDB" id="9801055at2"/>